<dbReference type="InterPro" id="IPR013249">
    <property type="entry name" value="RNA_pol_sigma70_r4_t2"/>
</dbReference>
<dbReference type="Proteomes" id="UP000588098">
    <property type="component" value="Unassembled WGS sequence"/>
</dbReference>
<dbReference type="SUPFAM" id="SSF88659">
    <property type="entry name" value="Sigma3 and sigma4 domains of RNA polymerase sigma factors"/>
    <property type="match status" value="1"/>
</dbReference>
<dbReference type="Pfam" id="PF20239">
    <property type="entry name" value="DUF6596"/>
    <property type="match status" value="1"/>
</dbReference>
<dbReference type="Pfam" id="PF08281">
    <property type="entry name" value="Sigma70_r4_2"/>
    <property type="match status" value="1"/>
</dbReference>
<dbReference type="GO" id="GO:0016987">
    <property type="term" value="F:sigma factor activity"/>
    <property type="evidence" value="ECO:0007669"/>
    <property type="project" value="UniProtKB-KW"/>
</dbReference>
<sequence length="457" mass="49415">MGDEQRAEFGTPVATSQQSPARASVEAVFREERGRLLASLVRRFGDLDLAEEVTSEAVEAALVHWPGAGVPAKPGAWLLTTARRKAVDRLRRDQAYAARLAILQTEMERADPAPPADAGGDLPDERLQMFFTCSHPALAAEDRVAITLRCLAGLTTPEVARAFLVPPATMAQRIVRAKKKIREARIPFRVPGADELPERLPGVLQVLYSVFTEGYAASSGPALQRLDLAGEAIRLARILRRLLPAEREVAGLLALMLLVHARREARTGPDGALVLLDDQDRTRWDRPMIEEGRDLVVCALRGGPPGPYGVQAAIAALHDEAADLATTDWPQLVALYDVLLALTPSPVVALNRAVAVAMRDGPLAGLALLDGLADERQLQTYHPYPAARGDLLHRLGRLPEAAEAYRRALELAGTEPERAHLRSRLDAIAPATHGTQRSFGRPPSRASGPEGSAEAMH</sequence>
<reference evidence="9 10" key="1">
    <citation type="submission" date="2020-08" db="EMBL/GenBank/DDBJ databases">
        <title>Genomic Encyclopedia of Type Strains, Phase III (KMG-III): the genomes of soil and plant-associated and newly described type strains.</title>
        <authorList>
            <person name="Whitman W."/>
        </authorList>
    </citation>
    <scope>NUCLEOTIDE SEQUENCE [LARGE SCALE GENOMIC DNA]</scope>
    <source>
        <strain evidence="9 10">CECT 8305</strain>
    </source>
</reference>
<accession>A0A7W9QA91</accession>
<evidence type="ECO:0000259" key="8">
    <source>
        <dbReference type="Pfam" id="PF20239"/>
    </source>
</evidence>
<evidence type="ECO:0000256" key="4">
    <source>
        <dbReference type="ARBA" id="ARBA00023163"/>
    </source>
</evidence>
<organism evidence="9 10">
    <name type="scientific">Streptomyces zagrosensis</name>
    <dbReference type="NCBI Taxonomy" id="1042984"/>
    <lineage>
        <taxon>Bacteria</taxon>
        <taxon>Bacillati</taxon>
        <taxon>Actinomycetota</taxon>
        <taxon>Actinomycetes</taxon>
        <taxon>Kitasatosporales</taxon>
        <taxon>Streptomycetaceae</taxon>
        <taxon>Streptomyces</taxon>
    </lineage>
</organism>
<keyword evidence="2" id="KW-0805">Transcription regulation</keyword>
<gene>
    <name evidence="9" type="ORF">FHS42_003581</name>
</gene>
<feature type="domain" description="RNA polymerase sigma-70 region 2" evidence="6">
    <location>
        <begin position="29"/>
        <end position="94"/>
    </location>
</feature>
<evidence type="ECO:0000256" key="5">
    <source>
        <dbReference type="SAM" id="MobiDB-lite"/>
    </source>
</evidence>
<evidence type="ECO:0000313" key="10">
    <source>
        <dbReference type="Proteomes" id="UP000588098"/>
    </source>
</evidence>
<dbReference type="Gene3D" id="1.10.1740.10">
    <property type="match status" value="1"/>
</dbReference>
<comment type="similarity">
    <text evidence="1">Belongs to the sigma-70 factor family. ECF subfamily.</text>
</comment>
<dbReference type="GO" id="GO:0003677">
    <property type="term" value="F:DNA binding"/>
    <property type="evidence" value="ECO:0007669"/>
    <property type="project" value="InterPro"/>
</dbReference>
<feature type="domain" description="DUF6596" evidence="8">
    <location>
        <begin position="199"/>
        <end position="297"/>
    </location>
</feature>
<protein>
    <submittedName>
        <fullName evidence="9">RNA polymerase sigma-70 factor (ECF subfamily)</fullName>
    </submittedName>
</protein>
<dbReference type="RefSeq" id="WP_184573090.1">
    <property type="nucleotide sequence ID" value="NZ_JACHJL010000008.1"/>
</dbReference>
<dbReference type="Gene3D" id="1.10.10.10">
    <property type="entry name" value="Winged helix-like DNA-binding domain superfamily/Winged helix DNA-binding domain"/>
    <property type="match status" value="1"/>
</dbReference>
<dbReference type="InterPro" id="IPR013324">
    <property type="entry name" value="RNA_pol_sigma_r3/r4-like"/>
</dbReference>
<dbReference type="Pfam" id="PF04542">
    <property type="entry name" value="Sigma70_r2"/>
    <property type="match status" value="1"/>
</dbReference>
<keyword evidence="10" id="KW-1185">Reference proteome</keyword>
<evidence type="ECO:0000259" key="6">
    <source>
        <dbReference type="Pfam" id="PF04542"/>
    </source>
</evidence>
<evidence type="ECO:0000256" key="1">
    <source>
        <dbReference type="ARBA" id="ARBA00010641"/>
    </source>
</evidence>
<feature type="domain" description="RNA polymerase sigma factor 70 region 4 type 2" evidence="7">
    <location>
        <begin position="137"/>
        <end position="181"/>
    </location>
</feature>
<dbReference type="InterPro" id="IPR046531">
    <property type="entry name" value="DUF6596"/>
</dbReference>
<evidence type="ECO:0000313" key="9">
    <source>
        <dbReference type="EMBL" id="MBB5936506.1"/>
    </source>
</evidence>
<evidence type="ECO:0000256" key="3">
    <source>
        <dbReference type="ARBA" id="ARBA00023082"/>
    </source>
</evidence>
<dbReference type="AlphaFoldDB" id="A0A7W9QA91"/>
<evidence type="ECO:0000259" key="7">
    <source>
        <dbReference type="Pfam" id="PF08281"/>
    </source>
</evidence>
<dbReference type="InterPro" id="IPR007627">
    <property type="entry name" value="RNA_pol_sigma70_r2"/>
</dbReference>
<dbReference type="GO" id="GO:0006352">
    <property type="term" value="P:DNA-templated transcription initiation"/>
    <property type="evidence" value="ECO:0007669"/>
    <property type="project" value="InterPro"/>
</dbReference>
<keyword evidence="4" id="KW-0804">Transcription</keyword>
<comment type="caution">
    <text evidence="9">The sequence shown here is derived from an EMBL/GenBank/DDBJ whole genome shotgun (WGS) entry which is preliminary data.</text>
</comment>
<feature type="region of interest" description="Disordered" evidence="5">
    <location>
        <begin position="430"/>
        <end position="457"/>
    </location>
</feature>
<dbReference type="EMBL" id="JACHJL010000008">
    <property type="protein sequence ID" value="MBB5936506.1"/>
    <property type="molecule type" value="Genomic_DNA"/>
</dbReference>
<dbReference type="InterPro" id="IPR036388">
    <property type="entry name" value="WH-like_DNA-bd_sf"/>
</dbReference>
<evidence type="ECO:0000256" key="2">
    <source>
        <dbReference type="ARBA" id="ARBA00023015"/>
    </source>
</evidence>
<dbReference type="PANTHER" id="PTHR47756:SF2">
    <property type="entry name" value="BLL6612 PROTEIN"/>
    <property type="match status" value="1"/>
</dbReference>
<feature type="region of interest" description="Disordered" evidence="5">
    <location>
        <begin position="1"/>
        <end position="21"/>
    </location>
</feature>
<proteinExistence type="inferred from homology"/>
<dbReference type="PANTHER" id="PTHR47756">
    <property type="entry name" value="BLL6612 PROTEIN-RELATED"/>
    <property type="match status" value="1"/>
</dbReference>
<name>A0A7W9QA91_9ACTN</name>
<keyword evidence="3" id="KW-0731">Sigma factor</keyword>
<dbReference type="InterPro" id="IPR013325">
    <property type="entry name" value="RNA_pol_sigma_r2"/>
</dbReference>
<dbReference type="SUPFAM" id="SSF88946">
    <property type="entry name" value="Sigma2 domain of RNA polymerase sigma factors"/>
    <property type="match status" value="1"/>
</dbReference>